<accession>A0A2P2Q0D1</accession>
<evidence type="ECO:0000313" key="1">
    <source>
        <dbReference type="EMBL" id="MBX60415.1"/>
    </source>
</evidence>
<name>A0A2P2Q0D1_RHIMU</name>
<dbReference type="EMBL" id="GGEC01079931">
    <property type="protein sequence ID" value="MBX60415.1"/>
    <property type="molecule type" value="Transcribed_RNA"/>
</dbReference>
<protein>
    <submittedName>
        <fullName evidence="1">Uncharacterized protein</fullName>
    </submittedName>
</protein>
<organism evidence="1">
    <name type="scientific">Rhizophora mucronata</name>
    <name type="common">Asiatic mangrove</name>
    <dbReference type="NCBI Taxonomy" id="61149"/>
    <lineage>
        <taxon>Eukaryota</taxon>
        <taxon>Viridiplantae</taxon>
        <taxon>Streptophyta</taxon>
        <taxon>Embryophyta</taxon>
        <taxon>Tracheophyta</taxon>
        <taxon>Spermatophyta</taxon>
        <taxon>Magnoliopsida</taxon>
        <taxon>eudicotyledons</taxon>
        <taxon>Gunneridae</taxon>
        <taxon>Pentapetalae</taxon>
        <taxon>rosids</taxon>
        <taxon>fabids</taxon>
        <taxon>Malpighiales</taxon>
        <taxon>Rhizophoraceae</taxon>
        <taxon>Rhizophora</taxon>
    </lineage>
</organism>
<sequence length="22" mass="2714">MLRLCEFPCFYFFLAKKEANKD</sequence>
<reference evidence="1" key="1">
    <citation type="submission" date="2018-02" db="EMBL/GenBank/DDBJ databases">
        <title>Rhizophora mucronata_Transcriptome.</title>
        <authorList>
            <person name="Meera S.P."/>
            <person name="Sreeshan A."/>
            <person name="Augustine A."/>
        </authorList>
    </citation>
    <scope>NUCLEOTIDE SEQUENCE</scope>
    <source>
        <tissue evidence="1">Leaf</tissue>
    </source>
</reference>
<proteinExistence type="predicted"/>
<dbReference type="AlphaFoldDB" id="A0A2P2Q0D1"/>